<reference evidence="1 2" key="1">
    <citation type="journal article" date="2019" name="Sci. Rep.">
        <title>Orb-weaving spider Araneus ventricosus genome elucidates the spidroin gene catalogue.</title>
        <authorList>
            <person name="Kono N."/>
            <person name="Nakamura H."/>
            <person name="Ohtoshi R."/>
            <person name="Moran D.A.P."/>
            <person name="Shinohara A."/>
            <person name="Yoshida Y."/>
            <person name="Fujiwara M."/>
            <person name="Mori M."/>
            <person name="Tomita M."/>
            <person name="Arakawa K."/>
        </authorList>
    </citation>
    <scope>NUCLEOTIDE SEQUENCE [LARGE SCALE GENOMIC DNA]</scope>
</reference>
<evidence type="ECO:0000313" key="1">
    <source>
        <dbReference type="EMBL" id="GBN54953.1"/>
    </source>
</evidence>
<comment type="caution">
    <text evidence="1">The sequence shown here is derived from an EMBL/GenBank/DDBJ whole genome shotgun (WGS) entry which is preliminary data.</text>
</comment>
<organism evidence="1 2">
    <name type="scientific">Araneus ventricosus</name>
    <name type="common">Orbweaver spider</name>
    <name type="synonym">Epeira ventricosa</name>
    <dbReference type="NCBI Taxonomy" id="182803"/>
    <lineage>
        <taxon>Eukaryota</taxon>
        <taxon>Metazoa</taxon>
        <taxon>Ecdysozoa</taxon>
        <taxon>Arthropoda</taxon>
        <taxon>Chelicerata</taxon>
        <taxon>Arachnida</taxon>
        <taxon>Araneae</taxon>
        <taxon>Araneomorphae</taxon>
        <taxon>Entelegynae</taxon>
        <taxon>Araneoidea</taxon>
        <taxon>Araneidae</taxon>
        <taxon>Araneus</taxon>
    </lineage>
</organism>
<keyword evidence="2" id="KW-1185">Reference proteome</keyword>
<sequence>MLQKVFEVSITSSYIDSACKSLCSYFCSFLFYSSNSGRFLPYLGPARQLQKYELQGLQRISTGVLYAFAFISPPKEEVKARQVRRSSRSVNQPDTHARFSAIQKECISLLDFIGEMSGVPIMLSSSQRPRNILFLEKFLRNLLKNIKYSLLHRRGGMR</sequence>
<dbReference type="EMBL" id="BGPR01012184">
    <property type="protein sequence ID" value="GBN54953.1"/>
    <property type="molecule type" value="Genomic_DNA"/>
</dbReference>
<proteinExistence type="predicted"/>
<evidence type="ECO:0000313" key="2">
    <source>
        <dbReference type="Proteomes" id="UP000499080"/>
    </source>
</evidence>
<accession>A0A4Y2PVQ8</accession>
<protein>
    <submittedName>
        <fullName evidence="1">Uncharacterized protein</fullName>
    </submittedName>
</protein>
<gene>
    <name evidence="1" type="ORF">AVEN_19996_1</name>
</gene>
<dbReference type="Proteomes" id="UP000499080">
    <property type="component" value="Unassembled WGS sequence"/>
</dbReference>
<dbReference type="AlphaFoldDB" id="A0A4Y2PVQ8"/>
<name>A0A4Y2PVQ8_ARAVE</name>